<dbReference type="Ensembl" id="ENSAPOT00000009622.1">
    <property type="protein sequence ID" value="ENSAPOP00000024099.1"/>
    <property type="gene ID" value="ENSAPOG00000006287.1"/>
</dbReference>
<name>A0A3Q1G591_9TELE</name>
<dbReference type="GO" id="GO:0005829">
    <property type="term" value="C:cytosol"/>
    <property type="evidence" value="ECO:0007669"/>
    <property type="project" value="TreeGrafter"/>
</dbReference>
<evidence type="ECO:0000256" key="3">
    <source>
        <dbReference type="ARBA" id="ARBA00023027"/>
    </source>
</evidence>
<dbReference type="GO" id="GO:0046294">
    <property type="term" value="P:formaldehyde catabolic process"/>
    <property type="evidence" value="ECO:0007669"/>
    <property type="project" value="TreeGrafter"/>
</dbReference>
<evidence type="ECO:0000256" key="2">
    <source>
        <dbReference type="ARBA" id="ARBA00022833"/>
    </source>
</evidence>
<dbReference type="Gene3D" id="3.90.180.10">
    <property type="entry name" value="Medium-chain alcohol dehydrogenases, catalytic domain"/>
    <property type="match status" value="1"/>
</dbReference>
<dbReference type="InterPro" id="IPR011032">
    <property type="entry name" value="GroES-like_sf"/>
</dbReference>
<evidence type="ECO:0000256" key="1">
    <source>
        <dbReference type="ARBA" id="ARBA00022723"/>
    </source>
</evidence>
<dbReference type="SUPFAM" id="SSF50129">
    <property type="entry name" value="GroES-like"/>
    <property type="match status" value="1"/>
</dbReference>
<keyword evidence="1" id="KW-0479">Metal-binding</keyword>
<dbReference type="GeneTree" id="ENSGT00940000176100"/>
<dbReference type="AlphaFoldDB" id="A0A3Q1G591"/>
<dbReference type="STRING" id="80966.ENSAPOP00000024099"/>
<reference evidence="4" key="2">
    <citation type="submission" date="2025-09" db="UniProtKB">
        <authorList>
            <consortium name="Ensembl"/>
        </authorList>
    </citation>
    <scope>IDENTIFICATION</scope>
</reference>
<keyword evidence="3" id="KW-0520">NAD</keyword>
<dbReference type="GO" id="GO:0051903">
    <property type="term" value="F:S-(hydroxymethyl)glutathione dehydrogenase [NAD(P)+] activity"/>
    <property type="evidence" value="ECO:0007669"/>
    <property type="project" value="TreeGrafter"/>
</dbReference>
<dbReference type="PANTHER" id="PTHR43880">
    <property type="entry name" value="ALCOHOL DEHYDROGENASE"/>
    <property type="match status" value="1"/>
</dbReference>
<dbReference type="InParanoid" id="A0A3Q1G591"/>
<proteinExistence type="predicted"/>
<dbReference type="PANTHER" id="PTHR43880:SF12">
    <property type="entry name" value="ALCOHOL DEHYDROGENASE CLASS-3"/>
    <property type="match status" value="1"/>
</dbReference>
<protein>
    <submittedName>
        <fullName evidence="4">Uncharacterized protein</fullName>
    </submittedName>
</protein>
<dbReference type="Proteomes" id="UP000257200">
    <property type="component" value="Unplaced"/>
</dbReference>
<keyword evidence="2" id="KW-0862">Zinc</keyword>
<sequence length="46" mass="5221">MCNKGNNEVIKCKAAVAWEPNKPLVIEEIEVAPPKANEVRIKVRQY</sequence>
<accession>A0A3Q1G591</accession>
<keyword evidence="5" id="KW-1185">Reference proteome</keyword>
<evidence type="ECO:0000313" key="4">
    <source>
        <dbReference type="Ensembl" id="ENSAPOP00000024099.1"/>
    </source>
</evidence>
<reference evidence="4" key="1">
    <citation type="submission" date="2025-08" db="UniProtKB">
        <authorList>
            <consortium name="Ensembl"/>
        </authorList>
    </citation>
    <scope>IDENTIFICATION</scope>
</reference>
<evidence type="ECO:0000313" key="5">
    <source>
        <dbReference type="Proteomes" id="UP000257200"/>
    </source>
</evidence>
<dbReference type="GO" id="GO:0008270">
    <property type="term" value="F:zinc ion binding"/>
    <property type="evidence" value="ECO:0007669"/>
    <property type="project" value="TreeGrafter"/>
</dbReference>
<organism evidence="4 5">
    <name type="scientific">Acanthochromis polyacanthus</name>
    <name type="common">spiny chromis</name>
    <dbReference type="NCBI Taxonomy" id="80966"/>
    <lineage>
        <taxon>Eukaryota</taxon>
        <taxon>Metazoa</taxon>
        <taxon>Chordata</taxon>
        <taxon>Craniata</taxon>
        <taxon>Vertebrata</taxon>
        <taxon>Euteleostomi</taxon>
        <taxon>Actinopterygii</taxon>
        <taxon>Neopterygii</taxon>
        <taxon>Teleostei</taxon>
        <taxon>Neoteleostei</taxon>
        <taxon>Acanthomorphata</taxon>
        <taxon>Ovalentaria</taxon>
        <taxon>Pomacentridae</taxon>
        <taxon>Acanthochromis</taxon>
    </lineage>
</organism>